<dbReference type="GO" id="GO:0004674">
    <property type="term" value="F:protein serine/threonine kinase activity"/>
    <property type="evidence" value="ECO:0007669"/>
    <property type="project" value="UniProtKB-KW"/>
</dbReference>
<evidence type="ECO:0000256" key="12">
    <source>
        <dbReference type="SAM" id="MobiDB-lite"/>
    </source>
</evidence>
<feature type="region of interest" description="Disordered" evidence="12">
    <location>
        <begin position="368"/>
        <end position="419"/>
    </location>
</feature>
<comment type="function">
    <text evidence="11">May be involved in plant defense signaling.</text>
</comment>
<dbReference type="CDD" id="cd14066">
    <property type="entry name" value="STKc_IRAK"/>
    <property type="match status" value="1"/>
</dbReference>
<keyword evidence="5" id="KW-0723">Serine/threonine-protein kinase</keyword>
<dbReference type="Pfam" id="PF07714">
    <property type="entry name" value="PK_Tyr_Ser-Thr"/>
    <property type="match status" value="1"/>
</dbReference>
<comment type="subcellular location">
    <subcellularLocation>
        <location evidence="1">Cell membrane</location>
    </subcellularLocation>
</comment>
<evidence type="ECO:0000256" key="7">
    <source>
        <dbReference type="ARBA" id="ARBA00022741"/>
    </source>
</evidence>
<dbReference type="InterPro" id="IPR050823">
    <property type="entry name" value="Plant_Ser_Thr_Prot_Kinase"/>
</dbReference>
<dbReference type="Gene3D" id="3.30.200.20">
    <property type="entry name" value="Phosphorylase Kinase, domain 1"/>
    <property type="match status" value="1"/>
</dbReference>
<organism evidence="14 15">
    <name type="scientific">Solanum bulbocastanum</name>
    <name type="common">Wild potato</name>
    <dbReference type="NCBI Taxonomy" id="147425"/>
    <lineage>
        <taxon>Eukaryota</taxon>
        <taxon>Viridiplantae</taxon>
        <taxon>Streptophyta</taxon>
        <taxon>Embryophyta</taxon>
        <taxon>Tracheophyta</taxon>
        <taxon>Spermatophyta</taxon>
        <taxon>Magnoliopsida</taxon>
        <taxon>eudicotyledons</taxon>
        <taxon>Gunneridae</taxon>
        <taxon>Pentapetalae</taxon>
        <taxon>asterids</taxon>
        <taxon>lamiids</taxon>
        <taxon>Solanales</taxon>
        <taxon>Solanaceae</taxon>
        <taxon>Solanoideae</taxon>
        <taxon>Solaneae</taxon>
        <taxon>Solanum</taxon>
    </lineage>
</organism>
<comment type="similarity">
    <text evidence="2">Belongs to the protein kinase superfamily. Ser/Thr protein kinase family.</text>
</comment>
<dbReference type="FunFam" id="1.10.510.10:FF:000032">
    <property type="entry name" value="Serine/threonine-protein kinase PBS1"/>
    <property type="match status" value="1"/>
</dbReference>
<evidence type="ECO:0000256" key="5">
    <source>
        <dbReference type="ARBA" id="ARBA00022527"/>
    </source>
</evidence>
<evidence type="ECO:0000256" key="1">
    <source>
        <dbReference type="ARBA" id="ARBA00004236"/>
    </source>
</evidence>
<dbReference type="InterPro" id="IPR001245">
    <property type="entry name" value="Ser-Thr/Tyr_kinase_cat_dom"/>
</dbReference>
<accession>A0AAN8YRU2</accession>
<evidence type="ECO:0000256" key="2">
    <source>
        <dbReference type="ARBA" id="ARBA00008684"/>
    </source>
</evidence>
<dbReference type="InterPro" id="IPR011009">
    <property type="entry name" value="Kinase-like_dom_sf"/>
</dbReference>
<sequence length="419" mass="46911">MKKSSNLSKGSYKILKFLCLSPSVRSSEETKPSDETSGAPPVETSDVQTAPTTPHRGMVQDIASQPRRFSFNELRLATRNFRREDLLGMGGFGPVYKGWINESGTSPVKPGTGLAVAVKILNRYGVQGHREWLAEVHFLRNLHHQNLVKLVGYCMEGHQRLIVYEFMARGSLENHLFRSVVLPWCTRIRIALGAAQGLAYLHEEAQKPIIYRDFKASNILLDADYNAKLSDFGLARDGPEGDQTHVSTRVMGTYGYAAPEYVMTGHLTMKSDVYSFGVVLLEILSGRKAMDKSQRMGEHNLVSWAKPYLGDKHHFWLLIDPRLRGKFSKKGALKCTEIASLCLRKNPKLRPQMSEIVEMLMRLPSTSEFRDADDNSNSNNVEAKDKYVAGNLYSPTGPNASPSSYTLSNKQKGKRPVRS</sequence>
<dbReference type="Gene3D" id="1.10.510.10">
    <property type="entry name" value="Transferase(Phosphotransferase) domain 1"/>
    <property type="match status" value="1"/>
</dbReference>
<evidence type="ECO:0000256" key="4">
    <source>
        <dbReference type="ARBA" id="ARBA00022475"/>
    </source>
</evidence>
<dbReference type="SUPFAM" id="SSF56112">
    <property type="entry name" value="Protein kinase-like (PK-like)"/>
    <property type="match status" value="1"/>
</dbReference>
<evidence type="ECO:0000256" key="8">
    <source>
        <dbReference type="ARBA" id="ARBA00022777"/>
    </source>
</evidence>
<reference evidence="14 15" key="1">
    <citation type="submission" date="2024-02" db="EMBL/GenBank/DDBJ databases">
        <title>de novo genome assembly of Solanum bulbocastanum strain 11H21.</title>
        <authorList>
            <person name="Hosaka A.J."/>
        </authorList>
    </citation>
    <scope>NUCLEOTIDE SEQUENCE [LARGE SCALE GENOMIC DNA]</scope>
    <source>
        <tissue evidence="14">Young leaves</tissue>
    </source>
</reference>
<keyword evidence="4" id="KW-1003">Cell membrane</keyword>
<evidence type="ECO:0000313" key="14">
    <source>
        <dbReference type="EMBL" id="KAK6798673.1"/>
    </source>
</evidence>
<keyword evidence="9" id="KW-0067">ATP-binding</keyword>
<feature type="compositionally biased region" description="Polar residues" evidence="12">
    <location>
        <begin position="393"/>
        <end position="410"/>
    </location>
</feature>
<proteinExistence type="inferred from homology"/>
<comment type="caution">
    <text evidence="14">The sequence shown here is derived from an EMBL/GenBank/DDBJ whole genome shotgun (WGS) entry which is preliminary data.</text>
</comment>
<dbReference type="FunFam" id="3.30.200.20:FF:000228">
    <property type="entry name" value="Serine/threonine-protein kinase BIK1"/>
    <property type="match status" value="1"/>
</dbReference>
<evidence type="ECO:0000259" key="13">
    <source>
        <dbReference type="PROSITE" id="PS50011"/>
    </source>
</evidence>
<protein>
    <recommendedName>
        <fullName evidence="3">non-specific serine/threonine protein kinase</fullName>
        <ecNumber evidence="3">2.7.11.1</ecNumber>
    </recommendedName>
</protein>
<dbReference type="GO" id="GO:0005524">
    <property type="term" value="F:ATP binding"/>
    <property type="evidence" value="ECO:0007669"/>
    <property type="project" value="UniProtKB-KW"/>
</dbReference>
<dbReference type="InterPro" id="IPR000719">
    <property type="entry name" value="Prot_kinase_dom"/>
</dbReference>
<evidence type="ECO:0000256" key="9">
    <source>
        <dbReference type="ARBA" id="ARBA00022840"/>
    </source>
</evidence>
<dbReference type="PANTHER" id="PTHR45621">
    <property type="entry name" value="OS01G0588500 PROTEIN-RELATED"/>
    <property type="match status" value="1"/>
</dbReference>
<dbReference type="Proteomes" id="UP001371456">
    <property type="component" value="Unassembled WGS sequence"/>
</dbReference>
<name>A0AAN8YRU2_SOLBU</name>
<feature type="domain" description="Protein kinase" evidence="13">
    <location>
        <begin position="81"/>
        <end position="363"/>
    </location>
</feature>
<keyword evidence="15" id="KW-1185">Reference proteome</keyword>
<keyword evidence="10" id="KW-0472">Membrane</keyword>
<dbReference type="EC" id="2.7.11.1" evidence="3"/>
<evidence type="ECO:0000256" key="11">
    <source>
        <dbReference type="ARBA" id="ARBA00054261"/>
    </source>
</evidence>
<evidence type="ECO:0000313" key="15">
    <source>
        <dbReference type="Proteomes" id="UP001371456"/>
    </source>
</evidence>
<dbReference type="EMBL" id="JBANQN010000002">
    <property type="protein sequence ID" value="KAK6798673.1"/>
    <property type="molecule type" value="Genomic_DNA"/>
</dbReference>
<evidence type="ECO:0000256" key="3">
    <source>
        <dbReference type="ARBA" id="ARBA00012513"/>
    </source>
</evidence>
<gene>
    <name evidence="14" type="ORF">RDI58_006376</name>
</gene>
<feature type="region of interest" description="Disordered" evidence="12">
    <location>
        <begin position="24"/>
        <end position="61"/>
    </location>
</feature>
<dbReference type="PROSITE" id="PS00108">
    <property type="entry name" value="PROTEIN_KINASE_ST"/>
    <property type="match status" value="1"/>
</dbReference>
<keyword evidence="8" id="KW-0418">Kinase</keyword>
<keyword evidence="7" id="KW-0547">Nucleotide-binding</keyword>
<dbReference type="InterPro" id="IPR008271">
    <property type="entry name" value="Ser/Thr_kinase_AS"/>
</dbReference>
<dbReference type="AlphaFoldDB" id="A0AAN8YRU2"/>
<evidence type="ECO:0000256" key="6">
    <source>
        <dbReference type="ARBA" id="ARBA00022679"/>
    </source>
</evidence>
<keyword evidence="6" id="KW-0808">Transferase</keyword>
<dbReference type="GO" id="GO:0005886">
    <property type="term" value="C:plasma membrane"/>
    <property type="evidence" value="ECO:0007669"/>
    <property type="project" value="UniProtKB-SubCell"/>
</dbReference>
<dbReference type="PROSITE" id="PS50011">
    <property type="entry name" value="PROTEIN_KINASE_DOM"/>
    <property type="match status" value="1"/>
</dbReference>
<evidence type="ECO:0000256" key="10">
    <source>
        <dbReference type="ARBA" id="ARBA00023136"/>
    </source>
</evidence>